<dbReference type="InterPro" id="IPR023614">
    <property type="entry name" value="Porin_dom_sf"/>
</dbReference>
<proteinExistence type="predicted"/>
<sequence length="285" mass="31797">MVGIESYSNLSKQQEDLVKKGFCFGQLAAIGLYAKMPQGINFKSSFKYPNASDDTQNSSSAYFHYKSNQFTLKEEFLSTNLFKVMLELMPVSYKKFKGKVEGEINGKTDAKKLTASVEYSSDKLKSKFSVTEEFLVKASAVGEIKPGKGIGVDLAFDSRAKRLTAYNTAFWWYEDNFRVVLKHISTDKKSYSFGNIGLSALYNWCSKVKLAAGVTYAKGGDSEVKLGLQYLAADNSVFKARLDQSANLAFSLRHKVCDKFTLVTASQFNLGDPKAQFGFRLKINQ</sequence>
<evidence type="ECO:0008006" key="3">
    <source>
        <dbReference type="Google" id="ProtNLM"/>
    </source>
</evidence>
<gene>
    <name evidence="1" type="ORF">SteCoe_21034</name>
</gene>
<dbReference type="AlphaFoldDB" id="A0A1R2BQY1"/>
<dbReference type="InterPro" id="IPR001925">
    <property type="entry name" value="Porin_Euk"/>
</dbReference>
<keyword evidence="2" id="KW-1185">Reference proteome</keyword>
<dbReference type="Pfam" id="PF01459">
    <property type="entry name" value="Porin_3"/>
    <property type="match status" value="1"/>
</dbReference>
<protein>
    <recommendedName>
        <fullName evidence="3">Voltage-dependent anion-selective channel protein 3</fullName>
    </recommendedName>
</protein>
<dbReference type="GO" id="GO:0008308">
    <property type="term" value="F:voltage-gated monoatomic anion channel activity"/>
    <property type="evidence" value="ECO:0007669"/>
    <property type="project" value="InterPro"/>
</dbReference>
<reference evidence="1 2" key="1">
    <citation type="submission" date="2016-11" db="EMBL/GenBank/DDBJ databases">
        <title>The macronuclear genome of Stentor coeruleus: a giant cell with tiny introns.</title>
        <authorList>
            <person name="Slabodnick M."/>
            <person name="Ruby J.G."/>
            <person name="Reiff S.B."/>
            <person name="Swart E.C."/>
            <person name="Gosai S."/>
            <person name="Prabakaran S."/>
            <person name="Witkowska E."/>
            <person name="Larue G.E."/>
            <person name="Fisher S."/>
            <person name="Freeman R.M."/>
            <person name="Gunawardena J."/>
            <person name="Chu W."/>
            <person name="Stover N.A."/>
            <person name="Gregory B.D."/>
            <person name="Nowacki M."/>
            <person name="Derisi J."/>
            <person name="Roy S.W."/>
            <person name="Marshall W.F."/>
            <person name="Sood P."/>
        </authorList>
    </citation>
    <scope>NUCLEOTIDE SEQUENCE [LARGE SCALE GENOMIC DNA]</scope>
    <source>
        <strain evidence="1">WM001</strain>
    </source>
</reference>
<dbReference type="GO" id="GO:0005741">
    <property type="term" value="C:mitochondrial outer membrane"/>
    <property type="evidence" value="ECO:0007669"/>
    <property type="project" value="InterPro"/>
</dbReference>
<dbReference type="PANTHER" id="PTHR11743">
    <property type="entry name" value="VOLTAGE-DEPENDENT ANION-SELECTIVE CHANNEL"/>
    <property type="match status" value="1"/>
</dbReference>
<dbReference type="PANTHER" id="PTHR11743:SF70">
    <property type="entry name" value="GH26960P-RELATED"/>
    <property type="match status" value="1"/>
</dbReference>
<evidence type="ECO:0000313" key="2">
    <source>
        <dbReference type="Proteomes" id="UP000187209"/>
    </source>
</evidence>
<evidence type="ECO:0000313" key="1">
    <source>
        <dbReference type="EMBL" id="OMJ79005.1"/>
    </source>
</evidence>
<dbReference type="Gene3D" id="2.40.160.10">
    <property type="entry name" value="Porin"/>
    <property type="match status" value="1"/>
</dbReference>
<dbReference type="EMBL" id="MPUH01000492">
    <property type="protein sequence ID" value="OMJ79005.1"/>
    <property type="molecule type" value="Genomic_DNA"/>
</dbReference>
<dbReference type="OrthoDB" id="319862at2759"/>
<name>A0A1R2BQY1_9CILI</name>
<dbReference type="Proteomes" id="UP000187209">
    <property type="component" value="Unassembled WGS sequence"/>
</dbReference>
<accession>A0A1R2BQY1</accession>
<comment type="caution">
    <text evidence="1">The sequence shown here is derived from an EMBL/GenBank/DDBJ whole genome shotgun (WGS) entry which is preliminary data.</text>
</comment>
<organism evidence="1 2">
    <name type="scientific">Stentor coeruleus</name>
    <dbReference type="NCBI Taxonomy" id="5963"/>
    <lineage>
        <taxon>Eukaryota</taxon>
        <taxon>Sar</taxon>
        <taxon>Alveolata</taxon>
        <taxon>Ciliophora</taxon>
        <taxon>Postciliodesmatophora</taxon>
        <taxon>Heterotrichea</taxon>
        <taxon>Heterotrichida</taxon>
        <taxon>Stentoridae</taxon>
        <taxon>Stentor</taxon>
    </lineage>
</organism>
<dbReference type="InterPro" id="IPR027246">
    <property type="entry name" value="Porin_Euk/Tom40"/>
</dbReference>